<name>A0A8J7PGB8_9BACT</name>
<dbReference type="GO" id="GO:0044209">
    <property type="term" value="P:AMP salvage"/>
    <property type="evidence" value="ECO:0007669"/>
    <property type="project" value="UniProtKB-UniRule"/>
</dbReference>
<dbReference type="Proteomes" id="UP000664277">
    <property type="component" value="Unassembled WGS sequence"/>
</dbReference>
<dbReference type="Pfam" id="PF00406">
    <property type="entry name" value="ADK"/>
    <property type="match status" value="1"/>
</dbReference>
<dbReference type="FunFam" id="3.40.50.300:FF:000106">
    <property type="entry name" value="Adenylate kinase mitochondrial"/>
    <property type="match status" value="1"/>
</dbReference>
<dbReference type="PANTHER" id="PTHR23359">
    <property type="entry name" value="NUCLEOTIDE KINASE"/>
    <property type="match status" value="1"/>
</dbReference>
<feature type="binding site" evidence="6">
    <location>
        <position position="152"/>
    </location>
    <ligand>
        <name>Zn(2+)</name>
        <dbReference type="ChEBI" id="CHEBI:29105"/>
        <note>structural</note>
    </ligand>
</feature>
<dbReference type="UniPathway" id="UPA00588">
    <property type="reaction ID" value="UER00649"/>
</dbReference>
<feature type="binding site" evidence="6">
    <location>
        <position position="92"/>
    </location>
    <ligand>
        <name>AMP</name>
        <dbReference type="ChEBI" id="CHEBI:456215"/>
    </ligand>
</feature>
<keyword evidence="4 6" id="KW-0418">Kinase</keyword>
<dbReference type="GO" id="GO:0005737">
    <property type="term" value="C:cytoplasm"/>
    <property type="evidence" value="ECO:0007669"/>
    <property type="project" value="UniProtKB-SubCell"/>
</dbReference>
<dbReference type="InterPro" id="IPR033690">
    <property type="entry name" value="Adenylat_kinase_CS"/>
</dbReference>
<comment type="catalytic activity">
    <reaction evidence="6 8">
        <text>AMP + ATP = 2 ADP</text>
        <dbReference type="Rhea" id="RHEA:12973"/>
        <dbReference type="ChEBI" id="CHEBI:30616"/>
        <dbReference type="ChEBI" id="CHEBI:456215"/>
        <dbReference type="ChEBI" id="CHEBI:456216"/>
        <dbReference type="EC" id="2.7.4.3"/>
    </reaction>
</comment>
<feature type="binding site" evidence="6">
    <location>
        <position position="127"/>
    </location>
    <ligand>
        <name>ATP</name>
        <dbReference type="ChEBI" id="CHEBI:30616"/>
    </ligand>
</feature>
<evidence type="ECO:0000256" key="4">
    <source>
        <dbReference type="ARBA" id="ARBA00022777"/>
    </source>
</evidence>
<feature type="region of interest" description="NMP" evidence="6">
    <location>
        <begin position="30"/>
        <end position="59"/>
    </location>
</feature>
<keyword evidence="1 6" id="KW-0808">Transferase</keyword>
<feature type="domain" description="Adenylate kinase active site lid" evidence="9">
    <location>
        <begin position="127"/>
        <end position="164"/>
    </location>
</feature>
<dbReference type="InterPro" id="IPR027417">
    <property type="entry name" value="P-loop_NTPase"/>
</dbReference>
<keyword evidence="6" id="KW-0862">Zinc</keyword>
<dbReference type="InterPro" id="IPR006259">
    <property type="entry name" value="Adenyl_kin_sub"/>
</dbReference>
<dbReference type="PROSITE" id="PS00113">
    <property type="entry name" value="ADENYLATE_KINASE"/>
    <property type="match status" value="1"/>
</dbReference>
<keyword evidence="6" id="KW-0479">Metal-binding</keyword>
<dbReference type="Pfam" id="PF05191">
    <property type="entry name" value="ADK_lid"/>
    <property type="match status" value="1"/>
</dbReference>
<feature type="binding site" evidence="6">
    <location>
        <position position="155"/>
    </location>
    <ligand>
        <name>Zn(2+)</name>
        <dbReference type="ChEBI" id="CHEBI:29105"/>
        <note>structural</note>
    </ligand>
</feature>
<dbReference type="Gene3D" id="3.40.50.300">
    <property type="entry name" value="P-loop containing nucleotide triphosphate hydrolases"/>
    <property type="match status" value="1"/>
</dbReference>
<evidence type="ECO:0000256" key="7">
    <source>
        <dbReference type="RuleBase" id="RU003330"/>
    </source>
</evidence>
<comment type="domain">
    <text evidence="6">Consists of three domains, a large central CORE domain and two small peripheral domains, NMPbind and LID, which undergo movements during catalysis. The LID domain closes over the site of phosphoryl transfer upon ATP binding. Assembling and dissambling the active center during each catalytic cycle provides an effective means to prevent ATP hydrolysis. Some bacteria have evolved a zinc-coordinating structure that stabilizes the LID domain.</text>
</comment>
<keyword evidence="3 6" id="KW-0547">Nucleotide-binding</keyword>
<protein>
    <recommendedName>
        <fullName evidence="6 8">Adenylate kinase</fullName>
        <shortName evidence="6">AK</shortName>
        <ecNumber evidence="6 8">2.7.4.3</ecNumber>
    </recommendedName>
    <alternativeName>
        <fullName evidence="6">ATP-AMP transphosphorylase</fullName>
    </alternativeName>
    <alternativeName>
        <fullName evidence="6">ATP:AMP phosphotransferase</fullName>
    </alternativeName>
    <alternativeName>
        <fullName evidence="6">Adenylate monophosphate kinase</fullName>
    </alternativeName>
</protein>
<evidence type="ECO:0000256" key="2">
    <source>
        <dbReference type="ARBA" id="ARBA00022727"/>
    </source>
</evidence>
<comment type="function">
    <text evidence="6">Catalyzes the reversible transfer of the terminal phosphate group between ATP and AMP. Plays an important role in cellular energy homeostasis and in adenine nucleotide metabolism.</text>
</comment>
<evidence type="ECO:0000256" key="8">
    <source>
        <dbReference type="RuleBase" id="RU003331"/>
    </source>
</evidence>
<dbReference type="InterPro" id="IPR000850">
    <property type="entry name" value="Adenylat/UMP-CMP_kin"/>
</dbReference>
<evidence type="ECO:0000256" key="1">
    <source>
        <dbReference type="ARBA" id="ARBA00022679"/>
    </source>
</evidence>
<keyword evidence="5 6" id="KW-0067">ATP-binding</keyword>
<accession>A0A8J7PGB8</accession>
<dbReference type="PRINTS" id="PR00094">
    <property type="entry name" value="ADENYLTKNASE"/>
</dbReference>
<evidence type="ECO:0000313" key="11">
    <source>
        <dbReference type="Proteomes" id="UP000664277"/>
    </source>
</evidence>
<proteinExistence type="inferred from homology"/>
<dbReference type="InterPro" id="IPR007862">
    <property type="entry name" value="Adenylate_kinase_lid-dom"/>
</dbReference>
<feature type="binding site" evidence="6">
    <location>
        <begin position="57"/>
        <end position="59"/>
    </location>
    <ligand>
        <name>AMP</name>
        <dbReference type="ChEBI" id="CHEBI:456215"/>
    </ligand>
</feature>
<comment type="subunit">
    <text evidence="6 8">Monomer.</text>
</comment>
<evidence type="ECO:0000256" key="6">
    <source>
        <dbReference type="HAMAP-Rule" id="MF_00235"/>
    </source>
</evidence>
<evidence type="ECO:0000256" key="5">
    <source>
        <dbReference type="ARBA" id="ARBA00022840"/>
    </source>
</evidence>
<dbReference type="GO" id="GO:0008270">
    <property type="term" value="F:zinc ion binding"/>
    <property type="evidence" value="ECO:0007669"/>
    <property type="project" value="UniProtKB-UniRule"/>
</dbReference>
<feature type="binding site" evidence="6">
    <location>
        <position position="201"/>
    </location>
    <ligand>
        <name>ATP</name>
        <dbReference type="ChEBI" id="CHEBI:30616"/>
    </ligand>
</feature>
<dbReference type="SUPFAM" id="SSF52540">
    <property type="entry name" value="P-loop containing nucleoside triphosphate hydrolases"/>
    <property type="match status" value="1"/>
</dbReference>
<feature type="binding site" evidence="6">
    <location>
        <begin position="138"/>
        <end position="139"/>
    </location>
    <ligand>
        <name>ATP</name>
        <dbReference type="ChEBI" id="CHEBI:30616"/>
    </ligand>
</feature>
<dbReference type="AlphaFoldDB" id="A0A8J7PGB8"/>
<comment type="pathway">
    <text evidence="6">Purine metabolism; AMP biosynthesis via salvage pathway; AMP from ADP: step 1/1.</text>
</comment>
<evidence type="ECO:0000256" key="3">
    <source>
        <dbReference type="ARBA" id="ARBA00022741"/>
    </source>
</evidence>
<comment type="subcellular location">
    <subcellularLocation>
        <location evidence="6 8">Cytoplasm</location>
    </subcellularLocation>
</comment>
<evidence type="ECO:0000259" key="9">
    <source>
        <dbReference type="Pfam" id="PF05191"/>
    </source>
</evidence>
<dbReference type="HAMAP" id="MF_00235">
    <property type="entry name" value="Adenylate_kinase_Adk"/>
    <property type="match status" value="1"/>
</dbReference>
<feature type="binding site" evidence="6">
    <location>
        <begin position="10"/>
        <end position="15"/>
    </location>
    <ligand>
        <name>ATP</name>
        <dbReference type="ChEBI" id="CHEBI:30616"/>
    </ligand>
</feature>
<evidence type="ECO:0000313" key="10">
    <source>
        <dbReference type="EMBL" id="MBN8659475.1"/>
    </source>
</evidence>
<sequence>MRILFLGAPGAGKGTQCKKLSAKLSLAHLSSGDILRDAVKNGTQAGLAAKEFMDQGKLVPDNVLIDLFREKLNDASCKNGFILDGFPRNRAQAESLDLLLGELKANLDRVIDLKTSDDLLEDRITGRRVCPNKACNAVFHIKFSKPKKDGICDLCGTELSHRSDDKPELVKQRLAVYHELTSPLIDFYKAKQILVSVNGEGEQEKIFADILETLNQGSHK</sequence>
<dbReference type="NCBIfam" id="NF001381">
    <property type="entry name" value="PRK00279.1-3"/>
    <property type="match status" value="1"/>
</dbReference>
<feature type="binding site" evidence="6">
    <location>
        <position position="36"/>
    </location>
    <ligand>
        <name>AMP</name>
        <dbReference type="ChEBI" id="CHEBI:456215"/>
    </ligand>
</feature>
<reference evidence="10" key="1">
    <citation type="submission" date="2021-02" db="EMBL/GenBank/DDBJ databases">
        <title>Genome-Resolved Metagenomics of a Microbial Community Performing Photosynthetic Biological Nutrient Removal.</title>
        <authorList>
            <person name="Mcdaniel E.A."/>
        </authorList>
    </citation>
    <scope>NUCLEOTIDE SEQUENCE</scope>
    <source>
        <strain evidence="10">UWPOB_OBS1</strain>
    </source>
</reference>
<gene>
    <name evidence="6" type="primary">adk</name>
    <name evidence="10" type="ORF">J0M35_03860</name>
</gene>
<dbReference type="EC" id="2.7.4.3" evidence="6 8"/>
<keyword evidence="6" id="KW-0963">Cytoplasm</keyword>
<feature type="binding site" evidence="6">
    <location>
        <position position="173"/>
    </location>
    <ligand>
        <name>AMP</name>
        <dbReference type="ChEBI" id="CHEBI:456215"/>
    </ligand>
</feature>
<dbReference type="EMBL" id="JAFLCK010000003">
    <property type="protein sequence ID" value="MBN8659475.1"/>
    <property type="molecule type" value="Genomic_DNA"/>
</dbReference>
<dbReference type="NCBIfam" id="NF011100">
    <property type="entry name" value="PRK14527.1"/>
    <property type="match status" value="1"/>
</dbReference>
<dbReference type="CDD" id="cd01428">
    <property type="entry name" value="ADK"/>
    <property type="match status" value="1"/>
</dbReference>
<comment type="caution">
    <text evidence="10">The sequence shown here is derived from an EMBL/GenBank/DDBJ whole genome shotgun (WGS) entry which is preliminary data.</text>
</comment>
<dbReference type="GO" id="GO:0005524">
    <property type="term" value="F:ATP binding"/>
    <property type="evidence" value="ECO:0007669"/>
    <property type="project" value="UniProtKB-UniRule"/>
</dbReference>
<comment type="caution">
    <text evidence="6">Lacks conserved residue(s) required for the propagation of feature annotation.</text>
</comment>
<comment type="similarity">
    <text evidence="6 7">Belongs to the adenylate kinase family.</text>
</comment>
<feature type="binding site" evidence="6">
    <location>
        <position position="162"/>
    </location>
    <ligand>
        <name>AMP</name>
        <dbReference type="ChEBI" id="CHEBI:456215"/>
    </ligand>
</feature>
<dbReference type="GO" id="GO:0004017">
    <property type="term" value="F:AMP kinase activity"/>
    <property type="evidence" value="ECO:0007669"/>
    <property type="project" value="UniProtKB-UniRule"/>
</dbReference>
<dbReference type="NCBIfam" id="TIGR01351">
    <property type="entry name" value="adk"/>
    <property type="match status" value="1"/>
</dbReference>
<dbReference type="NCBIfam" id="NF001380">
    <property type="entry name" value="PRK00279.1-2"/>
    <property type="match status" value="1"/>
</dbReference>
<feature type="binding site" evidence="6">
    <location>
        <position position="31"/>
    </location>
    <ligand>
        <name>AMP</name>
        <dbReference type="ChEBI" id="CHEBI:456215"/>
    </ligand>
</feature>
<organism evidence="10 11">
    <name type="scientific">Candidatus Obscuribacter phosphatis</name>
    <dbReference type="NCBI Taxonomy" id="1906157"/>
    <lineage>
        <taxon>Bacteria</taxon>
        <taxon>Bacillati</taxon>
        <taxon>Candidatus Melainabacteria</taxon>
        <taxon>Candidatus Obscuribacterales</taxon>
        <taxon>Candidatus Obscuribacteraceae</taxon>
        <taxon>Candidatus Obscuribacter</taxon>
    </lineage>
</organism>
<feature type="binding site" evidence="6">
    <location>
        <position position="130"/>
    </location>
    <ligand>
        <name>Zn(2+)</name>
        <dbReference type="ChEBI" id="CHEBI:29105"/>
        <note>structural</note>
    </ligand>
</feature>
<feature type="binding site" evidence="6">
    <location>
        <position position="135"/>
    </location>
    <ligand>
        <name>Zn(2+)</name>
        <dbReference type="ChEBI" id="CHEBI:29105"/>
        <note>structural</note>
    </ligand>
</feature>
<feature type="binding site" evidence="6">
    <location>
        <begin position="85"/>
        <end position="88"/>
    </location>
    <ligand>
        <name>AMP</name>
        <dbReference type="ChEBI" id="CHEBI:456215"/>
    </ligand>
</feature>
<keyword evidence="2 6" id="KW-0545">Nucleotide biosynthesis</keyword>